<evidence type="ECO:0000256" key="4">
    <source>
        <dbReference type="ARBA" id="ARBA00022729"/>
    </source>
</evidence>
<evidence type="ECO:0000256" key="3">
    <source>
        <dbReference type="ARBA" id="ARBA00022448"/>
    </source>
</evidence>
<dbReference type="Pfam" id="PF00165">
    <property type="entry name" value="HTH_AraC"/>
    <property type="match status" value="1"/>
</dbReference>
<dbReference type="InterPro" id="IPR018060">
    <property type="entry name" value="HTH_AraC"/>
</dbReference>
<evidence type="ECO:0000313" key="7">
    <source>
        <dbReference type="EMBL" id="CAG7594777.1"/>
    </source>
</evidence>
<dbReference type="Pfam" id="PF01497">
    <property type="entry name" value="Peripla_BP_2"/>
    <property type="match status" value="1"/>
</dbReference>
<keyword evidence="4" id="KW-0732">Signal</keyword>
<keyword evidence="8" id="KW-1185">Reference proteome</keyword>
<evidence type="ECO:0000259" key="5">
    <source>
        <dbReference type="PROSITE" id="PS01124"/>
    </source>
</evidence>
<gene>
    <name evidence="7" type="primary">btr_1</name>
    <name evidence="7" type="ORF">PAESOLCIP111_00010</name>
</gene>
<comment type="subcellular location">
    <subcellularLocation>
        <location evidence="1">Cell envelope</location>
    </subcellularLocation>
</comment>
<dbReference type="PANTHER" id="PTHR30532">
    <property type="entry name" value="IRON III DICITRATE-BINDING PERIPLASMIC PROTEIN"/>
    <property type="match status" value="1"/>
</dbReference>
<dbReference type="Proteomes" id="UP000693672">
    <property type="component" value="Unassembled WGS sequence"/>
</dbReference>
<evidence type="ECO:0000259" key="6">
    <source>
        <dbReference type="PROSITE" id="PS50983"/>
    </source>
</evidence>
<proteinExistence type="inferred from homology"/>
<dbReference type="InterPro" id="IPR051313">
    <property type="entry name" value="Bact_iron-sidero_bind"/>
</dbReference>
<evidence type="ECO:0000256" key="1">
    <source>
        <dbReference type="ARBA" id="ARBA00004196"/>
    </source>
</evidence>
<comment type="caution">
    <text evidence="7">The sequence shown here is derived from an EMBL/GenBank/DDBJ whole genome shotgun (WGS) entry which is preliminary data.</text>
</comment>
<feature type="domain" description="HTH araC/xylS-type" evidence="5">
    <location>
        <begin position="1"/>
        <end position="41"/>
    </location>
</feature>
<dbReference type="GO" id="GO:0043565">
    <property type="term" value="F:sequence-specific DNA binding"/>
    <property type="evidence" value="ECO:0007669"/>
    <property type="project" value="InterPro"/>
</dbReference>
<protein>
    <submittedName>
        <fullName evidence="7">HTH-type transcriptional activator Btr</fullName>
    </submittedName>
</protein>
<sequence>MLQEGVRLKDVAYQIGYNDEFYFSRMFKKEVGVSPTAYIKTRRQKIVAYSATVLGQLLALKILPYAAPLHPKWTSYYYAKHRHDIPLHLSGYRFNVDWEANVNVLEQAQMDCIISTDQLQPVEKERLTRLAPVHVVPLYERSWRDQLMSIAAIVNAPDEAGVWLERYNRKLQRVRERLYEVLRGETVLIVSMFHDRLFLFPSIGMRDVFADLGLRAPDGAAAYSGNQCISLEELTALDADYLLLNIRQESVTLNHWELLQTTNEWQDLKAVRRGRVHQISSDPWREYSAHAIERMVQDAYERLCEGCE</sequence>
<dbReference type="GO" id="GO:0003700">
    <property type="term" value="F:DNA-binding transcription factor activity"/>
    <property type="evidence" value="ECO:0007669"/>
    <property type="project" value="InterPro"/>
</dbReference>
<evidence type="ECO:0000256" key="2">
    <source>
        <dbReference type="ARBA" id="ARBA00008814"/>
    </source>
</evidence>
<dbReference type="GO" id="GO:0030288">
    <property type="term" value="C:outer membrane-bounded periplasmic space"/>
    <property type="evidence" value="ECO:0007669"/>
    <property type="project" value="TreeGrafter"/>
</dbReference>
<dbReference type="PROSITE" id="PS50983">
    <property type="entry name" value="FE_B12_PBP"/>
    <property type="match status" value="1"/>
</dbReference>
<accession>A0A916JQZ8</accession>
<reference evidence="7" key="1">
    <citation type="submission" date="2021-06" db="EMBL/GenBank/DDBJ databases">
        <authorList>
            <person name="Criscuolo A."/>
        </authorList>
    </citation>
    <scope>NUCLEOTIDE SEQUENCE</scope>
    <source>
        <strain evidence="7">CIP111600</strain>
    </source>
</reference>
<evidence type="ECO:0000313" key="8">
    <source>
        <dbReference type="Proteomes" id="UP000693672"/>
    </source>
</evidence>
<dbReference type="GO" id="GO:1901678">
    <property type="term" value="P:iron coordination entity transport"/>
    <property type="evidence" value="ECO:0007669"/>
    <property type="project" value="UniProtKB-ARBA"/>
</dbReference>
<dbReference type="PANTHER" id="PTHR30532:SF1">
    <property type="entry name" value="IRON(3+)-HYDROXAMATE-BINDING PROTEIN FHUD"/>
    <property type="match status" value="1"/>
</dbReference>
<organism evidence="7 8">
    <name type="scientific">Paenibacillus solanacearum</name>
    <dbReference type="NCBI Taxonomy" id="2048548"/>
    <lineage>
        <taxon>Bacteria</taxon>
        <taxon>Bacillati</taxon>
        <taxon>Bacillota</taxon>
        <taxon>Bacilli</taxon>
        <taxon>Bacillales</taxon>
        <taxon>Paenibacillaceae</taxon>
        <taxon>Paenibacillus</taxon>
    </lineage>
</organism>
<comment type="similarity">
    <text evidence="2">Belongs to the bacterial solute-binding protein 8 family.</text>
</comment>
<dbReference type="AlphaFoldDB" id="A0A916JQZ8"/>
<dbReference type="EMBL" id="CAJVAS010000001">
    <property type="protein sequence ID" value="CAG7594777.1"/>
    <property type="molecule type" value="Genomic_DNA"/>
</dbReference>
<feature type="domain" description="Fe/B12 periplasmic-binding" evidence="6">
    <location>
        <begin position="45"/>
        <end position="307"/>
    </location>
</feature>
<dbReference type="InterPro" id="IPR002491">
    <property type="entry name" value="ABC_transptr_periplasmic_BD"/>
</dbReference>
<keyword evidence="3" id="KW-0813">Transport</keyword>
<dbReference type="PROSITE" id="PS01124">
    <property type="entry name" value="HTH_ARAC_FAMILY_2"/>
    <property type="match status" value="1"/>
</dbReference>
<name>A0A916JQZ8_9BACL</name>